<gene>
    <name evidence="2" type="ORF">CKO31_24345</name>
</gene>
<evidence type="ECO:0000313" key="3">
    <source>
        <dbReference type="Proteomes" id="UP000748752"/>
    </source>
</evidence>
<dbReference type="InterPro" id="IPR049343">
    <property type="entry name" value="Transposase_29"/>
</dbReference>
<evidence type="ECO:0000256" key="1">
    <source>
        <dbReference type="SAM" id="MobiDB-lite"/>
    </source>
</evidence>
<accession>A0ABS1CQ37</accession>
<feature type="region of interest" description="Disordered" evidence="1">
    <location>
        <begin position="151"/>
        <end position="178"/>
    </location>
</feature>
<reference evidence="2 3" key="1">
    <citation type="journal article" date="2020" name="Microorganisms">
        <title>Osmotic Adaptation and Compatible Solute Biosynthesis of Phototrophic Bacteria as Revealed from Genome Analyses.</title>
        <authorList>
            <person name="Imhoff J.F."/>
            <person name="Rahn T."/>
            <person name="Kunzel S."/>
            <person name="Keller A."/>
            <person name="Neulinger S.C."/>
        </authorList>
    </citation>
    <scope>NUCLEOTIDE SEQUENCE [LARGE SCALE GENOMIC DNA]</scope>
    <source>
        <strain evidence="2 3">DSM 6210</strain>
    </source>
</reference>
<protein>
    <recommendedName>
        <fullName evidence="4">Helix-turn-helix domain-containing protein</fullName>
    </recommendedName>
</protein>
<evidence type="ECO:0008006" key="4">
    <source>
        <dbReference type="Google" id="ProtNLM"/>
    </source>
</evidence>
<comment type="caution">
    <text evidence="2">The sequence shown here is derived from an EMBL/GenBank/DDBJ whole genome shotgun (WGS) entry which is preliminary data.</text>
</comment>
<keyword evidence="3" id="KW-1185">Reference proteome</keyword>
<dbReference type="Proteomes" id="UP000748752">
    <property type="component" value="Unassembled WGS sequence"/>
</dbReference>
<name>A0ABS1CQ37_9GAMM</name>
<dbReference type="Pfam" id="PF13551">
    <property type="entry name" value="HTH_29"/>
    <property type="match status" value="1"/>
</dbReference>
<evidence type="ECO:0000313" key="2">
    <source>
        <dbReference type="EMBL" id="MBK1633808.1"/>
    </source>
</evidence>
<dbReference type="Pfam" id="PF21804">
    <property type="entry name" value="Transposase_29"/>
    <property type="match status" value="1"/>
</dbReference>
<dbReference type="RefSeq" id="WP_200243207.1">
    <property type="nucleotide sequence ID" value="NZ_NRRV01000122.1"/>
</dbReference>
<feature type="region of interest" description="Disordered" evidence="1">
    <location>
        <begin position="562"/>
        <end position="582"/>
    </location>
</feature>
<proteinExistence type="predicted"/>
<dbReference type="EMBL" id="NRRV01000122">
    <property type="protein sequence ID" value="MBK1633808.1"/>
    <property type="molecule type" value="Genomic_DNA"/>
</dbReference>
<organism evidence="2 3">
    <name type="scientific">Thiohalocapsa halophila</name>
    <dbReference type="NCBI Taxonomy" id="69359"/>
    <lineage>
        <taxon>Bacteria</taxon>
        <taxon>Pseudomonadati</taxon>
        <taxon>Pseudomonadota</taxon>
        <taxon>Gammaproteobacteria</taxon>
        <taxon>Chromatiales</taxon>
        <taxon>Chromatiaceae</taxon>
        <taxon>Thiohalocapsa</taxon>
    </lineage>
</organism>
<sequence>MPGTVELPLLPEEAITLGPRLAVVETPEALVFMNASGPLMSCARNDAAAKRFIGAVVMTQGLAKGEDLADVLGVHRSTLFRNQKLYREGGLEAIRDGRGHGAPRRAHKLTDEVLPIAQACLDRGDSQSAAARAVGVSETAVRHAIKTGRLRRRPQPCQRRAALSPGERAERDAAQARGGGTAVKRIDERLLACHGELSEAPPHFEAVEGVANAGVLLAVPALIGEGLLSSAERVYQPLKAGFYGLHSILLCLVMMALLRIKSIEGLSAHQPGELGILLGLDRVPEVKTLRRKLAELGEQQQAAKLAAALTERWAQGEPDELGVLYIDGHVSTYTGRKHRLPKTFVQKRRQCQPAATDTWVHNGAAEPLFFVTSPINQHLLTLIEQDVIPEARRQIGAQRALTLVFDREAWSPEAFRRWHADGVEVITYRKGKQTPWDVQDFQPFDLACEGKSETYWLAERSVQVIPANRKRPAFWMREIRRLSQGGHQTAVLTTRQDLPITAVAARMFSRWRQENFFKYMQAEFNIDHLSTYATEPADPQRSVPNPERTRLQKTLKAKRAQLGRAHVRQVQQQRDGASKAKQAKEAEMIERLEKECTELAERSKAMDKRVPLKSVLDPEQIVQHETERKTITQLIKVVAYRSESCLASLIEPFFARHDDEARAFLKTAFRLPGDILPDREHGELRVRLYGLANNRSQKALIALCDCLNTQRTVYPGTDLRLVFEAIQSH</sequence>